<dbReference type="NCBIfam" id="TIGR01730">
    <property type="entry name" value="RND_mfp"/>
    <property type="match status" value="1"/>
</dbReference>
<name>A0A7Z0PF78_9FUSO</name>
<organism evidence="6 7">
    <name type="scientific">Streptobacillus felis</name>
    <dbReference type="NCBI Taxonomy" id="1384509"/>
    <lineage>
        <taxon>Bacteria</taxon>
        <taxon>Fusobacteriati</taxon>
        <taxon>Fusobacteriota</taxon>
        <taxon>Fusobacteriia</taxon>
        <taxon>Fusobacteriales</taxon>
        <taxon>Leptotrichiaceae</taxon>
        <taxon>Streptobacillus</taxon>
    </lineage>
</organism>
<feature type="domain" description="Multidrug resistance protein MdtA-like C-terminal permuted SH3" evidence="5">
    <location>
        <begin position="288"/>
        <end position="332"/>
    </location>
</feature>
<keyword evidence="3" id="KW-0813">Transport</keyword>
<dbReference type="Gene3D" id="1.10.287.470">
    <property type="entry name" value="Helix hairpin bin"/>
    <property type="match status" value="1"/>
</dbReference>
<dbReference type="GO" id="GO:0015562">
    <property type="term" value="F:efflux transmembrane transporter activity"/>
    <property type="evidence" value="ECO:0007669"/>
    <property type="project" value="TreeGrafter"/>
</dbReference>
<comment type="similarity">
    <text evidence="2">Belongs to the membrane fusion protein (MFP) (TC 8.A.1) family.</text>
</comment>
<dbReference type="SUPFAM" id="SSF111369">
    <property type="entry name" value="HlyD-like secretion proteins"/>
    <property type="match status" value="1"/>
</dbReference>
<dbReference type="GO" id="GO:1990281">
    <property type="term" value="C:efflux pump complex"/>
    <property type="evidence" value="ECO:0007669"/>
    <property type="project" value="TreeGrafter"/>
</dbReference>
<dbReference type="Gene3D" id="2.40.30.170">
    <property type="match status" value="1"/>
</dbReference>
<dbReference type="InterPro" id="IPR006143">
    <property type="entry name" value="RND_pump_MFP"/>
</dbReference>
<evidence type="ECO:0000259" key="4">
    <source>
        <dbReference type="Pfam" id="PF25917"/>
    </source>
</evidence>
<gene>
    <name evidence="6" type="ORF">HP397_05030</name>
</gene>
<evidence type="ECO:0000313" key="7">
    <source>
        <dbReference type="Proteomes" id="UP000526184"/>
    </source>
</evidence>
<accession>A0A7Z0PF78</accession>
<dbReference type="InterPro" id="IPR058627">
    <property type="entry name" value="MdtA-like_C"/>
</dbReference>
<evidence type="ECO:0000256" key="1">
    <source>
        <dbReference type="ARBA" id="ARBA00004196"/>
    </source>
</evidence>
<reference evidence="6 7" key="1">
    <citation type="submission" date="2020-05" db="EMBL/GenBank/DDBJ databases">
        <title>Streptobacillus felis strain LHL191014123.</title>
        <authorList>
            <person name="Fawzy A."/>
            <person name="Rau J."/>
            <person name="Risse K."/>
            <person name="Schauerte N."/>
            <person name="Geiger C."/>
            <person name="Blom J."/>
            <person name="Imirzalioglu C."/>
            <person name="Falgenhauer J."/>
            <person name="Bach A."/>
            <person name="Herden C."/>
            <person name="Eisenberg T."/>
        </authorList>
    </citation>
    <scope>NUCLEOTIDE SEQUENCE [LARGE SCALE GENOMIC DNA]</scope>
    <source>
        <strain evidence="6 7">LHL191014123</strain>
    </source>
</reference>
<proteinExistence type="inferred from homology"/>
<dbReference type="PANTHER" id="PTHR30469:SF33">
    <property type="entry name" value="SLR1207 PROTEIN"/>
    <property type="match status" value="1"/>
</dbReference>
<dbReference type="AlphaFoldDB" id="A0A7Z0PF78"/>
<dbReference type="Proteomes" id="UP000526184">
    <property type="component" value="Unassembled WGS sequence"/>
</dbReference>
<dbReference type="RefSeq" id="WP_180136220.1">
    <property type="nucleotide sequence ID" value="NZ_JABMKT010000023.1"/>
</dbReference>
<feature type="domain" description="Multidrug resistance protein MdtA-like barrel-sandwich hybrid" evidence="4">
    <location>
        <begin position="57"/>
        <end position="176"/>
    </location>
</feature>
<evidence type="ECO:0000259" key="5">
    <source>
        <dbReference type="Pfam" id="PF25967"/>
    </source>
</evidence>
<dbReference type="Gene3D" id="2.40.50.100">
    <property type="match status" value="1"/>
</dbReference>
<dbReference type="PANTHER" id="PTHR30469">
    <property type="entry name" value="MULTIDRUG RESISTANCE PROTEIN MDTA"/>
    <property type="match status" value="1"/>
</dbReference>
<comment type="subcellular location">
    <subcellularLocation>
        <location evidence="1">Cell envelope</location>
    </subcellularLocation>
</comment>
<dbReference type="Gene3D" id="2.40.420.20">
    <property type="match status" value="1"/>
</dbReference>
<protein>
    <submittedName>
        <fullName evidence="6">Efflux RND transporter periplasmic adaptor subunit</fullName>
    </submittedName>
</protein>
<dbReference type="Pfam" id="PF25917">
    <property type="entry name" value="BSH_RND"/>
    <property type="match status" value="1"/>
</dbReference>
<keyword evidence="7" id="KW-1185">Reference proteome</keyword>
<evidence type="ECO:0000256" key="2">
    <source>
        <dbReference type="ARBA" id="ARBA00009477"/>
    </source>
</evidence>
<dbReference type="InterPro" id="IPR058625">
    <property type="entry name" value="MdtA-like_BSH"/>
</dbReference>
<comment type="caution">
    <text evidence="6">The sequence shown here is derived from an EMBL/GenBank/DDBJ whole genome shotgun (WGS) entry which is preliminary data.</text>
</comment>
<evidence type="ECO:0000256" key="3">
    <source>
        <dbReference type="ARBA" id="ARBA00022448"/>
    </source>
</evidence>
<evidence type="ECO:0000313" key="6">
    <source>
        <dbReference type="EMBL" id="NYV28168.1"/>
    </source>
</evidence>
<dbReference type="EMBL" id="JABMKT010000023">
    <property type="protein sequence ID" value="NYV28168.1"/>
    <property type="molecule type" value="Genomic_DNA"/>
</dbReference>
<dbReference type="Pfam" id="PF25967">
    <property type="entry name" value="RND-MFP_C"/>
    <property type="match status" value="1"/>
</dbReference>
<sequence>MKKGIYILIILILIGFGAYKFKNNITNENFTEINEVTRENLVFGYNFNGSVVSKKEVLIYSNLEGEVRKINFRLGDEVEKGDILAELDESSLLEVNNSITKARLNLSKVNKKYRDTLELYNIGSVPKSELDDARDNLTITNLEYNELIAKSKDISNKIKSPVSGTIIEFNVEENFKIDPSKPLYKIVDIENLKIVAEVPNSKVNRFKVGDEVVINSQSLIDDTKIIGKIDEIARISTKSEKYNDNVTKVSINLEPNSPLKPGDIVDMEIVFAKLDNILVVNYTDVMIDDNGDKYVYALDKSNRVKKVSVETGINNSIKYEIKSGLSEGDRIINNLDQRYKEGDIIR</sequence>